<proteinExistence type="predicted"/>
<evidence type="ECO:0000313" key="2">
    <source>
        <dbReference type="Proteomes" id="UP001209083"/>
    </source>
</evidence>
<evidence type="ECO:0000313" key="1">
    <source>
        <dbReference type="EMBL" id="WGW10685.1"/>
    </source>
</evidence>
<sequence>MRWNDLFEDLEARMDAAARADREAELPEIIRAENAETSFASRLRGHQGAVLSLQLGAHSCQGEVVSLGAQWLVLEAPQGVDSAPGQIVVPYSAITAVRGLGRDRVDDDTVLAKLPIGHVYRALSRDRQPVMIGLWPGYAPHSPAGDPAVVTGTIDRVGRDHIDVAEHAADVARRPRAIRTTVVLQFGSVAFVRSVS</sequence>
<reference evidence="1 2" key="1">
    <citation type="submission" date="2023-05" db="EMBL/GenBank/DDBJ databases">
        <title>Lithophilousrod everest ZFBP1038 complete genpme.</title>
        <authorList>
            <person name="Tian M."/>
        </authorList>
    </citation>
    <scope>NUCLEOTIDE SEQUENCE [LARGE SCALE GENOMIC DNA]</scope>
    <source>
        <strain evidence="1 2">ZFBP1038</strain>
    </source>
</reference>
<protein>
    <submittedName>
        <fullName evidence="1">Uncharacterized protein</fullName>
    </submittedName>
</protein>
<keyword evidence="2" id="KW-1185">Reference proteome</keyword>
<organism evidence="1 2">
    <name type="scientific">Saxibacter everestensis</name>
    <dbReference type="NCBI Taxonomy" id="2909229"/>
    <lineage>
        <taxon>Bacteria</taxon>
        <taxon>Bacillati</taxon>
        <taxon>Actinomycetota</taxon>
        <taxon>Actinomycetes</taxon>
        <taxon>Micrococcales</taxon>
        <taxon>Brevibacteriaceae</taxon>
        <taxon>Saxibacter</taxon>
    </lineage>
</organism>
<accession>A0ABY8QRB3</accession>
<dbReference type="EMBL" id="CP090958">
    <property type="protein sequence ID" value="WGW10685.1"/>
    <property type="molecule type" value="Genomic_DNA"/>
</dbReference>
<dbReference type="RefSeq" id="WP_349637465.1">
    <property type="nucleotide sequence ID" value="NZ_CP090958.1"/>
</dbReference>
<name>A0ABY8QRB3_9MICO</name>
<dbReference type="Proteomes" id="UP001209083">
    <property type="component" value="Chromosome"/>
</dbReference>
<gene>
    <name evidence="1" type="ORF">LWF01_11135</name>
</gene>